<dbReference type="PANTHER" id="PTHR43943">
    <property type="entry name" value="DEHYDROGENASE/REDUCTASE (SDR FAMILY) MEMBER 4"/>
    <property type="match status" value="1"/>
</dbReference>
<dbReference type="SUPFAM" id="SSF51735">
    <property type="entry name" value="NAD(P)-binding Rossmann-fold domains"/>
    <property type="match status" value="1"/>
</dbReference>
<dbReference type="PRINTS" id="PR00081">
    <property type="entry name" value="GDHRDH"/>
</dbReference>
<dbReference type="Pfam" id="PF13561">
    <property type="entry name" value="adh_short_C2"/>
    <property type="match status" value="1"/>
</dbReference>
<dbReference type="EMBL" id="BAABIL010000608">
    <property type="protein sequence ID" value="GAA4657593.1"/>
    <property type="molecule type" value="Genomic_DNA"/>
</dbReference>
<evidence type="ECO:0000313" key="3">
    <source>
        <dbReference type="EMBL" id="GAA4657593.1"/>
    </source>
</evidence>
<gene>
    <name evidence="3" type="ORF">GCM10023225_32050</name>
</gene>
<dbReference type="Gene3D" id="3.40.50.720">
    <property type="entry name" value="NAD(P)-binding Rossmann-like Domain"/>
    <property type="match status" value="1"/>
</dbReference>
<reference evidence="4" key="1">
    <citation type="journal article" date="2019" name="Int. J. Syst. Evol. Microbiol.">
        <title>The Global Catalogue of Microorganisms (GCM) 10K type strain sequencing project: providing services to taxonomists for standard genome sequencing and annotation.</title>
        <authorList>
            <consortium name="The Broad Institute Genomics Platform"/>
            <consortium name="The Broad Institute Genome Sequencing Center for Infectious Disease"/>
            <person name="Wu L."/>
            <person name="Ma J."/>
        </authorList>
    </citation>
    <scope>NUCLEOTIDE SEQUENCE [LARGE SCALE GENOMIC DNA]</scope>
    <source>
        <strain evidence="4">JCM 18126</strain>
    </source>
</reference>
<comment type="caution">
    <text evidence="3">The sequence shown here is derived from an EMBL/GenBank/DDBJ whole genome shotgun (WGS) entry which is preliminary data.</text>
</comment>
<evidence type="ECO:0000256" key="2">
    <source>
        <dbReference type="ARBA" id="ARBA00023002"/>
    </source>
</evidence>
<accession>A0ABP8VA00</accession>
<proteinExistence type="inferred from homology"/>
<evidence type="ECO:0000313" key="4">
    <source>
        <dbReference type="Proteomes" id="UP001501195"/>
    </source>
</evidence>
<dbReference type="InterPro" id="IPR002347">
    <property type="entry name" value="SDR_fam"/>
</dbReference>
<comment type="similarity">
    <text evidence="1">Belongs to the short-chain dehydrogenases/reductases (SDR) family.</text>
</comment>
<organism evidence="3 4">
    <name type="scientific">Kineococcus glutinatus</name>
    <dbReference type="NCBI Taxonomy" id="1070872"/>
    <lineage>
        <taxon>Bacteria</taxon>
        <taxon>Bacillati</taxon>
        <taxon>Actinomycetota</taxon>
        <taxon>Actinomycetes</taxon>
        <taxon>Kineosporiales</taxon>
        <taxon>Kineosporiaceae</taxon>
        <taxon>Kineococcus</taxon>
    </lineage>
</organism>
<name>A0ABP8VA00_9ACTN</name>
<keyword evidence="4" id="KW-1185">Reference proteome</keyword>
<keyword evidence="2" id="KW-0560">Oxidoreductase</keyword>
<dbReference type="PANTHER" id="PTHR43943:SF17">
    <property type="entry name" value="3-PHENYLPROPIONATE-DIHYDRODIOL_CINNAMIC ACID-DIHYDRODIOL DEHYDROGENASE"/>
    <property type="match status" value="1"/>
</dbReference>
<dbReference type="InterPro" id="IPR036291">
    <property type="entry name" value="NAD(P)-bd_dom_sf"/>
</dbReference>
<protein>
    <submittedName>
        <fullName evidence="3">SDR family oxidoreductase</fullName>
    </submittedName>
</protein>
<sequence>MQRVAATTVRNNDPMDLGLTDRVYIVSGATGSLGLACARLLSDEHTRLVVTARDEDELAAAAVQVGGTDRVIAVPGDIGDPGTETRLVAAAVARFGRLDGGVVVIGEGDPGQVLTTADGVWRQDFEAGFLGPLRLVRSMGRAAGGEGSSIVVVAGTAAREPRAEGGTRNGLHAGLVHTAKAMAEELGPRGVRVNAVLAGRVQTDPTGEEGPESAHLADVPLRRSGFPDELARVAVFLLSPAASYVTGCALPVDGGLSRSL</sequence>
<dbReference type="Proteomes" id="UP001501195">
    <property type="component" value="Unassembled WGS sequence"/>
</dbReference>
<evidence type="ECO:0000256" key="1">
    <source>
        <dbReference type="ARBA" id="ARBA00006484"/>
    </source>
</evidence>